<dbReference type="InterPro" id="IPR002850">
    <property type="entry name" value="PIN_toxin-like"/>
</dbReference>
<evidence type="ECO:0000313" key="3">
    <source>
        <dbReference type="Proteomes" id="UP001562159"/>
    </source>
</evidence>
<reference evidence="2 3" key="1">
    <citation type="submission" date="2024-07" db="EMBL/GenBank/DDBJ databases">
        <title>Molecular mechanisms and environmental adaptations of flagellar loss and biofilm growth of Rhodanobacter under environmental stress.</title>
        <authorList>
            <person name="Chen M."/>
        </authorList>
    </citation>
    <scope>NUCLEOTIDE SEQUENCE [LARGE SCALE GENOMIC DNA]</scope>
    <source>
        <strain evidence="2 3">RS22</strain>
    </source>
</reference>
<sequence>MATLPRLVLDTNVCLDLFVFGDASCATLRDALRAGAVQAVTDAACRDEWLRVLGYPQLALDAARRAAAVAAFDESVRLLPTAGRPVVPAMPKLPRCADPDDQRFLELAQASGAQWLLSRDRELLKLARRTRREHGFDILTPQAWTRVYSAGAASAKPV</sequence>
<gene>
    <name evidence="2" type="ORF">AB7878_12065</name>
</gene>
<organism evidence="2 3">
    <name type="scientific">Rhodanobacter humi</name>
    <dbReference type="NCBI Taxonomy" id="1888173"/>
    <lineage>
        <taxon>Bacteria</taxon>
        <taxon>Pseudomonadati</taxon>
        <taxon>Pseudomonadota</taxon>
        <taxon>Gammaproteobacteria</taxon>
        <taxon>Lysobacterales</taxon>
        <taxon>Rhodanobacteraceae</taxon>
        <taxon>Rhodanobacter</taxon>
    </lineage>
</organism>
<dbReference type="Pfam" id="PF13470">
    <property type="entry name" value="PIN_3"/>
    <property type="match status" value="1"/>
</dbReference>
<dbReference type="PANTHER" id="PTHR34610">
    <property type="entry name" value="SSL7007 PROTEIN"/>
    <property type="match status" value="1"/>
</dbReference>
<evidence type="ECO:0000259" key="1">
    <source>
        <dbReference type="Pfam" id="PF13470"/>
    </source>
</evidence>
<dbReference type="EMBL" id="JBGBPY010000001">
    <property type="protein sequence ID" value="MEY2183152.1"/>
    <property type="molecule type" value="Genomic_DNA"/>
</dbReference>
<keyword evidence="3" id="KW-1185">Reference proteome</keyword>
<dbReference type="InterPro" id="IPR029060">
    <property type="entry name" value="PIN-like_dom_sf"/>
</dbReference>
<protein>
    <submittedName>
        <fullName evidence="2">Toxin-antitoxin system toxin component, PIN family</fullName>
    </submittedName>
</protein>
<dbReference type="Proteomes" id="UP001562159">
    <property type="component" value="Unassembled WGS sequence"/>
</dbReference>
<dbReference type="NCBIfam" id="TIGR00305">
    <property type="entry name" value="putative toxin-antitoxin system toxin component, PIN family"/>
    <property type="match status" value="1"/>
</dbReference>
<comment type="caution">
    <text evidence="2">The sequence shown here is derived from an EMBL/GenBank/DDBJ whole genome shotgun (WGS) entry which is preliminary data.</text>
</comment>
<evidence type="ECO:0000313" key="2">
    <source>
        <dbReference type="EMBL" id="MEY2183152.1"/>
    </source>
</evidence>
<dbReference type="PANTHER" id="PTHR34610:SF3">
    <property type="entry name" value="SSL7007 PROTEIN"/>
    <property type="match status" value="1"/>
</dbReference>
<accession>A0ABV4ARW7</accession>
<feature type="domain" description="PIN" evidence="1">
    <location>
        <begin position="6"/>
        <end position="121"/>
    </location>
</feature>
<dbReference type="InterPro" id="IPR002716">
    <property type="entry name" value="PIN_dom"/>
</dbReference>
<dbReference type="SUPFAM" id="SSF88723">
    <property type="entry name" value="PIN domain-like"/>
    <property type="match status" value="1"/>
</dbReference>
<proteinExistence type="predicted"/>
<name>A0ABV4ARW7_9GAMM</name>